<dbReference type="InterPro" id="IPR025870">
    <property type="entry name" value="Glyoxalase-like_dom"/>
</dbReference>
<evidence type="ECO:0000313" key="5">
    <source>
        <dbReference type="Proteomes" id="UP000442469"/>
    </source>
</evidence>
<dbReference type="STRING" id="44252.DJ90_4181"/>
<protein>
    <submittedName>
        <fullName evidence="2">Glyoxalase-like domain protein</fullName>
    </submittedName>
    <submittedName>
        <fullName evidence="3">VOC family protein</fullName>
    </submittedName>
</protein>
<proteinExistence type="predicted"/>
<evidence type="ECO:0000259" key="1">
    <source>
        <dbReference type="Pfam" id="PF13468"/>
    </source>
</evidence>
<dbReference type="PATRIC" id="fig|44252.3.peg.4165"/>
<keyword evidence="4" id="KW-1185">Reference proteome</keyword>
<reference evidence="3 5" key="2">
    <citation type="submission" date="2019-11" db="EMBL/GenBank/DDBJ databases">
        <title>Draft genome sequences of five Paenibacillus species of dairy origin.</title>
        <authorList>
            <person name="Olajide A.M."/>
            <person name="Chen S."/>
            <person name="Lapointe G."/>
        </authorList>
    </citation>
    <scope>NUCLEOTIDE SEQUENCE [LARGE SCALE GENOMIC DNA]</scope>
    <source>
        <strain evidence="3 5">3CT49</strain>
    </source>
</reference>
<accession>A0A090Z5L3</accession>
<dbReference type="InterPro" id="IPR029068">
    <property type="entry name" value="Glyas_Bleomycin-R_OHBP_Dase"/>
</dbReference>
<dbReference type="PANTHER" id="PTHR40265:SF1">
    <property type="entry name" value="GLYOXALASE-LIKE DOMAIN-CONTAINING PROTEIN"/>
    <property type="match status" value="1"/>
</dbReference>
<evidence type="ECO:0000313" key="4">
    <source>
        <dbReference type="Proteomes" id="UP000029278"/>
    </source>
</evidence>
<dbReference type="OrthoDB" id="9111355at2"/>
<dbReference type="Proteomes" id="UP000442469">
    <property type="component" value="Unassembled WGS sequence"/>
</dbReference>
<dbReference type="RefSeq" id="WP_036626224.1">
    <property type="nucleotide sequence ID" value="NZ_BOSD01000023.1"/>
</dbReference>
<dbReference type="GeneID" id="77009574"/>
<sequence>MMLKWDHTVQYVNDLNTPVEAFAKWGLTAFKGGSHKFWGTYNALSYFGLTYIEFLGIEDRPLAEKIDTPNAVVRDALVELPAREAFSRVALRTDDIDGLASRLQGQGLELSPILDGRRLDARGNWIEWRMFTIDGHYRGLNYPFILQWNGTDAERLSGLKASGIIQDHPAGEVDIHSAVFTVSDPAAAAAHWQALFGLPLLESEPGGESARLGIGDKSFLFKRGDAERLTQLVFKTGAPGLQNGTLEIGEAQFVFLPE</sequence>
<reference evidence="2 4" key="1">
    <citation type="submission" date="2014-04" db="EMBL/GenBank/DDBJ databases">
        <authorList>
            <person name="Bishop-Lilly K.A."/>
            <person name="Broomall S.M."/>
            <person name="Chain P.S."/>
            <person name="Chertkov O."/>
            <person name="Coyne S.R."/>
            <person name="Daligault H.E."/>
            <person name="Davenport K.W."/>
            <person name="Erkkila T."/>
            <person name="Frey K.G."/>
            <person name="Gibbons H.S."/>
            <person name="Gu W."/>
            <person name="Jaissle J."/>
            <person name="Johnson S.L."/>
            <person name="Koroleva G.I."/>
            <person name="Ladner J.T."/>
            <person name="Lo C.-C."/>
            <person name="Minogue T.D."/>
            <person name="Munk C."/>
            <person name="Palacios G.F."/>
            <person name="Redden C.L."/>
            <person name="Rosenzweig C.N."/>
            <person name="Scholz M.B."/>
            <person name="Teshima H."/>
            <person name="Xu Y."/>
        </authorList>
    </citation>
    <scope>NUCLEOTIDE SEQUENCE [LARGE SCALE GENOMIC DNA]</scope>
    <source>
        <strain evidence="2 4">8244</strain>
    </source>
</reference>
<name>A0A090Z5L3_PAEMA</name>
<dbReference type="SUPFAM" id="SSF54593">
    <property type="entry name" value="Glyoxalase/Bleomycin resistance protein/Dihydroxybiphenyl dioxygenase"/>
    <property type="match status" value="1"/>
</dbReference>
<dbReference type="Pfam" id="PF13468">
    <property type="entry name" value="Glyoxalase_3"/>
    <property type="match status" value="1"/>
</dbReference>
<dbReference type="AlphaFoldDB" id="A0A090Z5L3"/>
<gene>
    <name evidence="2" type="ORF">DJ90_4181</name>
    <name evidence="3" type="ORF">GNQ08_22045</name>
</gene>
<dbReference type="EMBL" id="WNZZ01000020">
    <property type="protein sequence ID" value="MUG25052.1"/>
    <property type="molecule type" value="Genomic_DNA"/>
</dbReference>
<dbReference type="Proteomes" id="UP000029278">
    <property type="component" value="Unassembled WGS sequence"/>
</dbReference>
<dbReference type="HOGENOM" id="CLU_094158_0_0_9"/>
<dbReference type="EMBL" id="JMQA01000037">
    <property type="protein sequence ID" value="KFN06559.1"/>
    <property type="molecule type" value="Genomic_DNA"/>
</dbReference>
<organism evidence="2 4">
    <name type="scientific">Paenibacillus macerans</name>
    <name type="common">Bacillus macerans</name>
    <dbReference type="NCBI Taxonomy" id="44252"/>
    <lineage>
        <taxon>Bacteria</taxon>
        <taxon>Bacillati</taxon>
        <taxon>Bacillota</taxon>
        <taxon>Bacilli</taxon>
        <taxon>Bacillales</taxon>
        <taxon>Paenibacillaceae</taxon>
        <taxon>Paenibacillus</taxon>
    </lineage>
</organism>
<evidence type="ECO:0000313" key="2">
    <source>
        <dbReference type="EMBL" id="KFN06559.1"/>
    </source>
</evidence>
<comment type="caution">
    <text evidence="2">The sequence shown here is derived from an EMBL/GenBank/DDBJ whole genome shotgun (WGS) entry which is preliminary data.</text>
</comment>
<dbReference type="Gene3D" id="3.10.180.10">
    <property type="entry name" value="2,3-Dihydroxybiphenyl 1,2-Dioxygenase, domain 1"/>
    <property type="match status" value="1"/>
</dbReference>
<feature type="domain" description="Glyoxalase-like" evidence="1">
    <location>
        <begin position="5"/>
        <end position="196"/>
    </location>
</feature>
<evidence type="ECO:0000313" key="3">
    <source>
        <dbReference type="EMBL" id="MUG25052.1"/>
    </source>
</evidence>
<dbReference type="PANTHER" id="PTHR40265">
    <property type="entry name" value="BLL2707 PROTEIN"/>
    <property type="match status" value="1"/>
</dbReference>